<name>A0AAD3Y6Y4_NEPGR</name>
<dbReference type="EMBL" id="BSYO01000036">
    <property type="protein sequence ID" value="GMH29474.1"/>
    <property type="molecule type" value="Genomic_DNA"/>
</dbReference>
<evidence type="ECO:0000313" key="3">
    <source>
        <dbReference type="Proteomes" id="UP001279734"/>
    </source>
</evidence>
<proteinExistence type="predicted"/>
<feature type="region of interest" description="Disordered" evidence="1">
    <location>
        <begin position="193"/>
        <end position="212"/>
    </location>
</feature>
<reference evidence="2" key="1">
    <citation type="submission" date="2023-05" db="EMBL/GenBank/DDBJ databases">
        <title>Nepenthes gracilis genome sequencing.</title>
        <authorList>
            <person name="Fukushima K."/>
        </authorList>
    </citation>
    <scope>NUCLEOTIDE SEQUENCE</scope>
    <source>
        <strain evidence="2">SING2019-196</strain>
    </source>
</reference>
<organism evidence="2 3">
    <name type="scientific">Nepenthes gracilis</name>
    <name type="common">Slender pitcher plant</name>
    <dbReference type="NCBI Taxonomy" id="150966"/>
    <lineage>
        <taxon>Eukaryota</taxon>
        <taxon>Viridiplantae</taxon>
        <taxon>Streptophyta</taxon>
        <taxon>Embryophyta</taxon>
        <taxon>Tracheophyta</taxon>
        <taxon>Spermatophyta</taxon>
        <taxon>Magnoliopsida</taxon>
        <taxon>eudicotyledons</taxon>
        <taxon>Gunneridae</taxon>
        <taxon>Pentapetalae</taxon>
        <taxon>Caryophyllales</taxon>
        <taxon>Nepenthaceae</taxon>
        <taxon>Nepenthes</taxon>
    </lineage>
</organism>
<dbReference type="AlphaFoldDB" id="A0AAD3Y6Y4"/>
<keyword evidence="3" id="KW-1185">Reference proteome</keyword>
<comment type="caution">
    <text evidence="2">The sequence shown here is derived from an EMBL/GenBank/DDBJ whole genome shotgun (WGS) entry which is preliminary data.</text>
</comment>
<accession>A0AAD3Y6Y4</accession>
<sequence length="325" mass="34251">MPDLESKQKGVAIADGGALSVKGCNESDLDGRACCLEAADSNPVECLHGIDSKVQIKSVGSEKLPSDGSSAHPMDPPGLMEAENGECAVDSMFTAVECNSLGNLLGSTQQSPLRSMVAVPNFEAQPGLSMEHGEASHSKKLPNKFHSRHFLQATREIISSMAVPPITCPRKSTAAGNSTSKLKISKRISIKNGALESPDRNADPPAELSSSAGRFAGKQSSAAVGVLQRPALGLQGIRCCFLLLVGCADAHSFVVSLKAFAVQSTLAVLFCRVVMPTGMKWLMPNLMWMLWDSELKHVLVLLIPRLCSSAGLLAAVLIMGSVDVA</sequence>
<evidence type="ECO:0000256" key="1">
    <source>
        <dbReference type="SAM" id="MobiDB-lite"/>
    </source>
</evidence>
<protein>
    <submittedName>
        <fullName evidence="2">Uncharacterized protein</fullName>
    </submittedName>
</protein>
<gene>
    <name evidence="2" type="ORF">Nepgr_031317</name>
</gene>
<evidence type="ECO:0000313" key="2">
    <source>
        <dbReference type="EMBL" id="GMH29474.1"/>
    </source>
</evidence>
<dbReference type="Proteomes" id="UP001279734">
    <property type="component" value="Unassembled WGS sequence"/>
</dbReference>